<dbReference type="InterPro" id="IPR007537">
    <property type="entry name" value="tRNAHis_GuaTrfase_Thg1"/>
</dbReference>
<dbReference type="GO" id="GO:0006400">
    <property type="term" value="P:tRNA modification"/>
    <property type="evidence" value="ECO:0007669"/>
    <property type="project" value="InterPro"/>
</dbReference>
<dbReference type="AlphaFoldDB" id="A0A6M5YI59"/>
<name>A0A6M5YI59_9BACT</name>
<dbReference type="Pfam" id="PF04446">
    <property type="entry name" value="Thg1"/>
    <property type="match status" value="1"/>
</dbReference>
<dbReference type="GO" id="GO:0000287">
    <property type="term" value="F:magnesium ion binding"/>
    <property type="evidence" value="ECO:0007669"/>
    <property type="project" value="InterPro"/>
</dbReference>
<dbReference type="GO" id="GO:0008193">
    <property type="term" value="F:tRNA guanylyltransferase activity"/>
    <property type="evidence" value="ECO:0007669"/>
    <property type="project" value="InterPro"/>
</dbReference>
<dbReference type="PANTHER" id="PTHR12729">
    <property type="entry name" value="TRNA(HIS) GUANYLYLTRANSFERASE-RELATED"/>
    <property type="match status" value="1"/>
</dbReference>
<gene>
    <name evidence="2" type="ORF">FTUN_1176</name>
</gene>
<dbReference type="InterPro" id="IPR038469">
    <property type="entry name" value="tRNAHis_GuaTrfase_Thg1_sf"/>
</dbReference>
<dbReference type="RefSeq" id="WP_171469823.1">
    <property type="nucleotide sequence ID" value="NZ_CP053452.2"/>
</dbReference>
<protein>
    <recommendedName>
        <fullName evidence="1">tRNAHis guanylyltransferase catalytic domain-containing protein</fullName>
    </recommendedName>
</protein>
<accession>A0A6M5YI59</accession>
<keyword evidence="3" id="KW-1185">Reference proteome</keyword>
<dbReference type="KEGG" id="ftj:FTUN_1176"/>
<sequence>MTDGLGDRMKRYEAAEAGRRLMPLVPVLARLDGRAFHSFVRGLARPFDPRLSRLMIDTATVLVRETNATIGYTQSDEITLAWVADGFESQILFDGRTQKLTSVLAALGTAHFHRRLPAFLPPEYADRVPVFDCRVWNVPTLDEAANAFLWRELDATKNSVAMAARACYAHSAVHGKNRAELHELLWQKGVNWNDYPPFFKRGTYIRTRKVAGPFTAQEREELPEKHAARRNPALVIERTECGPVELPPLVTVENRAGVLFRGEAARTRG</sequence>
<evidence type="ECO:0000313" key="3">
    <source>
        <dbReference type="Proteomes" id="UP000503447"/>
    </source>
</evidence>
<dbReference type="Gene3D" id="3.30.70.3000">
    <property type="match status" value="1"/>
</dbReference>
<dbReference type="Proteomes" id="UP000503447">
    <property type="component" value="Chromosome"/>
</dbReference>
<evidence type="ECO:0000259" key="1">
    <source>
        <dbReference type="Pfam" id="PF04446"/>
    </source>
</evidence>
<dbReference type="PANTHER" id="PTHR12729:SF1">
    <property type="entry name" value="TRNAHIS GUANYLYLTRANSFERASE CATALYTIC DOMAIN-CONTAINING PROTEIN"/>
    <property type="match status" value="1"/>
</dbReference>
<evidence type="ECO:0000313" key="2">
    <source>
        <dbReference type="EMBL" id="QJW93668.1"/>
    </source>
</evidence>
<dbReference type="EMBL" id="CP053452">
    <property type="protein sequence ID" value="QJW93668.1"/>
    <property type="molecule type" value="Genomic_DNA"/>
</dbReference>
<organism evidence="2 3">
    <name type="scientific">Frigoriglobus tundricola</name>
    <dbReference type="NCBI Taxonomy" id="2774151"/>
    <lineage>
        <taxon>Bacteria</taxon>
        <taxon>Pseudomonadati</taxon>
        <taxon>Planctomycetota</taxon>
        <taxon>Planctomycetia</taxon>
        <taxon>Gemmatales</taxon>
        <taxon>Gemmataceae</taxon>
        <taxon>Frigoriglobus</taxon>
    </lineage>
</organism>
<feature type="domain" description="tRNAHis guanylyltransferase catalytic" evidence="1">
    <location>
        <begin position="7"/>
        <end position="139"/>
    </location>
</feature>
<dbReference type="InterPro" id="IPR024956">
    <property type="entry name" value="tRNAHis_GuaTrfase_cat"/>
</dbReference>
<proteinExistence type="predicted"/>
<reference evidence="3" key="1">
    <citation type="submission" date="2020-05" db="EMBL/GenBank/DDBJ databases">
        <title>Frigoriglobus tundricola gen. nov., sp. nov., a psychrotolerant cellulolytic planctomycete of the family Gemmataceae with two divergent copies of 16S rRNA gene.</title>
        <authorList>
            <person name="Kulichevskaya I.S."/>
            <person name="Ivanova A.A."/>
            <person name="Naumoff D.G."/>
            <person name="Beletsky A.V."/>
            <person name="Rijpstra W.I.C."/>
            <person name="Sinninghe Damste J.S."/>
            <person name="Mardanov A.V."/>
            <person name="Ravin N.V."/>
            <person name="Dedysh S.N."/>
        </authorList>
    </citation>
    <scope>NUCLEOTIDE SEQUENCE [LARGE SCALE GENOMIC DNA]</scope>
    <source>
        <strain evidence="3">PL17</strain>
    </source>
</reference>